<dbReference type="EMBL" id="CH933806">
    <property type="protein sequence ID" value="KRG02416.1"/>
    <property type="molecule type" value="Genomic_DNA"/>
</dbReference>
<dbReference type="KEGG" id="dmo:Dmoj_GI26473"/>
<dbReference type="GO" id="GO:0008270">
    <property type="term" value="F:zinc ion binding"/>
    <property type="evidence" value="ECO:0007669"/>
    <property type="project" value="UniProtKB-KW"/>
</dbReference>
<dbReference type="InterPro" id="IPR007588">
    <property type="entry name" value="Znf_FLYWCH"/>
</dbReference>
<evidence type="ECO:0000256" key="4">
    <source>
        <dbReference type="SAM" id="MobiDB-lite"/>
    </source>
</evidence>
<keyword evidence="2" id="KW-0863">Zinc-finger</keyword>
<evidence type="ECO:0000256" key="1">
    <source>
        <dbReference type="ARBA" id="ARBA00022723"/>
    </source>
</evidence>
<evidence type="ECO:0000313" key="6">
    <source>
        <dbReference type="EMBL" id="KRG02416.1"/>
    </source>
</evidence>
<keyword evidence="1" id="KW-0479">Metal-binding</keyword>
<dbReference type="Proteomes" id="UP000009192">
    <property type="component" value="Unassembled WGS sequence"/>
</dbReference>
<name>A0A0Q9X2Z8_DROMO</name>
<dbReference type="Pfam" id="PF04500">
    <property type="entry name" value="FLYWCH"/>
    <property type="match status" value="1"/>
</dbReference>
<evidence type="ECO:0000256" key="3">
    <source>
        <dbReference type="ARBA" id="ARBA00022833"/>
    </source>
</evidence>
<dbReference type="AlphaFoldDB" id="A0A0Q9X2Z8"/>
<dbReference type="Gene3D" id="2.20.25.240">
    <property type="match status" value="1"/>
</dbReference>
<gene>
    <name evidence="6" type="primary">Dmoj\GI26473</name>
    <name evidence="6" type="ORF">Dmoj_GI26473</name>
</gene>
<dbReference type="InParanoid" id="A0A0Q9X2Z8"/>
<keyword evidence="3" id="KW-0862">Zinc</keyword>
<evidence type="ECO:0000259" key="5">
    <source>
        <dbReference type="Pfam" id="PF04500"/>
    </source>
</evidence>
<proteinExistence type="predicted"/>
<dbReference type="OrthoDB" id="7761241at2759"/>
<accession>A0A0Q9X2Z8</accession>
<evidence type="ECO:0000313" key="7">
    <source>
        <dbReference type="Proteomes" id="UP000009192"/>
    </source>
</evidence>
<feature type="domain" description="FLYWCH-type" evidence="5">
    <location>
        <begin position="1"/>
        <end position="47"/>
    </location>
</feature>
<feature type="region of interest" description="Disordered" evidence="4">
    <location>
        <begin position="37"/>
        <end position="61"/>
    </location>
</feature>
<evidence type="ECO:0000256" key="2">
    <source>
        <dbReference type="ARBA" id="ARBA00022771"/>
    </source>
</evidence>
<sequence>MYTVERKYLTTINWVCAKNGNVKLRCPARCVTNSNRSIKLSHRKHNHPSNLYQMHKSRTRP</sequence>
<organism evidence="6 7">
    <name type="scientific">Drosophila mojavensis</name>
    <name type="common">Fruit fly</name>
    <dbReference type="NCBI Taxonomy" id="7230"/>
    <lineage>
        <taxon>Eukaryota</taxon>
        <taxon>Metazoa</taxon>
        <taxon>Ecdysozoa</taxon>
        <taxon>Arthropoda</taxon>
        <taxon>Hexapoda</taxon>
        <taxon>Insecta</taxon>
        <taxon>Pterygota</taxon>
        <taxon>Neoptera</taxon>
        <taxon>Endopterygota</taxon>
        <taxon>Diptera</taxon>
        <taxon>Brachycera</taxon>
        <taxon>Muscomorpha</taxon>
        <taxon>Ephydroidea</taxon>
        <taxon>Drosophilidae</taxon>
        <taxon>Drosophila</taxon>
    </lineage>
</organism>
<reference evidence="6 7" key="1">
    <citation type="journal article" date="2007" name="Nature">
        <title>Evolution of genes and genomes on the Drosophila phylogeny.</title>
        <authorList>
            <consortium name="Drosophila 12 Genomes Consortium"/>
            <person name="Clark A.G."/>
            <person name="Eisen M.B."/>
            <person name="Smith D.R."/>
            <person name="Bergman C.M."/>
            <person name="Oliver B."/>
            <person name="Markow T.A."/>
            <person name="Kaufman T.C."/>
            <person name="Kellis M."/>
            <person name="Gelbart W."/>
            <person name="Iyer V.N."/>
            <person name="Pollard D.A."/>
            <person name="Sackton T.B."/>
            <person name="Larracuente A.M."/>
            <person name="Singh N.D."/>
            <person name="Abad J.P."/>
            <person name="Abt D.N."/>
            <person name="Adryan B."/>
            <person name="Aguade M."/>
            <person name="Akashi H."/>
            <person name="Anderson W.W."/>
            <person name="Aquadro C.F."/>
            <person name="Ardell D.H."/>
            <person name="Arguello R."/>
            <person name="Artieri C.G."/>
            <person name="Barbash D.A."/>
            <person name="Barker D."/>
            <person name="Barsanti P."/>
            <person name="Batterham P."/>
            <person name="Batzoglou S."/>
            <person name="Begun D."/>
            <person name="Bhutkar A."/>
            <person name="Blanco E."/>
            <person name="Bosak S.A."/>
            <person name="Bradley R.K."/>
            <person name="Brand A.D."/>
            <person name="Brent M.R."/>
            <person name="Brooks A.N."/>
            <person name="Brown R.H."/>
            <person name="Butlin R.K."/>
            <person name="Caggese C."/>
            <person name="Calvi B.R."/>
            <person name="Bernardo de Carvalho A."/>
            <person name="Caspi A."/>
            <person name="Castrezana S."/>
            <person name="Celniker S.E."/>
            <person name="Chang J.L."/>
            <person name="Chapple C."/>
            <person name="Chatterji S."/>
            <person name="Chinwalla A."/>
            <person name="Civetta A."/>
            <person name="Clifton S.W."/>
            <person name="Comeron J.M."/>
            <person name="Costello J.C."/>
            <person name="Coyne J.A."/>
            <person name="Daub J."/>
            <person name="David R.G."/>
            <person name="Delcher A.L."/>
            <person name="Delehaunty K."/>
            <person name="Do C.B."/>
            <person name="Ebling H."/>
            <person name="Edwards K."/>
            <person name="Eickbush T."/>
            <person name="Evans J.D."/>
            <person name="Filipski A."/>
            <person name="Findeiss S."/>
            <person name="Freyhult E."/>
            <person name="Fulton L."/>
            <person name="Fulton R."/>
            <person name="Garcia A.C."/>
            <person name="Gardiner A."/>
            <person name="Garfield D.A."/>
            <person name="Garvin B.E."/>
            <person name="Gibson G."/>
            <person name="Gilbert D."/>
            <person name="Gnerre S."/>
            <person name="Godfrey J."/>
            <person name="Good R."/>
            <person name="Gotea V."/>
            <person name="Gravely B."/>
            <person name="Greenberg A.J."/>
            <person name="Griffiths-Jones S."/>
            <person name="Gross S."/>
            <person name="Guigo R."/>
            <person name="Gustafson E.A."/>
            <person name="Haerty W."/>
            <person name="Hahn M.W."/>
            <person name="Halligan D.L."/>
            <person name="Halpern A.L."/>
            <person name="Halter G.M."/>
            <person name="Han M.V."/>
            <person name="Heger A."/>
            <person name="Hillier L."/>
            <person name="Hinrichs A.S."/>
            <person name="Holmes I."/>
            <person name="Hoskins R.A."/>
            <person name="Hubisz M.J."/>
            <person name="Hultmark D."/>
            <person name="Huntley M.A."/>
            <person name="Jaffe D.B."/>
            <person name="Jagadeeshan S."/>
            <person name="Jeck W.R."/>
            <person name="Johnson J."/>
            <person name="Jones C.D."/>
            <person name="Jordan W.C."/>
            <person name="Karpen G.H."/>
            <person name="Kataoka E."/>
            <person name="Keightley P.D."/>
            <person name="Kheradpour P."/>
            <person name="Kirkness E.F."/>
            <person name="Koerich L.B."/>
            <person name="Kristiansen K."/>
            <person name="Kudrna D."/>
            <person name="Kulathinal R.J."/>
            <person name="Kumar S."/>
            <person name="Kwok R."/>
            <person name="Lander E."/>
            <person name="Langley C.H."/>
            <person name="Lapoint R."/>
            <person name="Lazzaro B.P."/>
            <person name="Lee S.J."/>
            <person name="Levesque L."/>
            <person name="Li R."/>
            <person name="Lin C.F."/>
            <person name="Lin M.F."/>
            <person name="Lindblad-Toh K."/>
            <person name="Llopart A."/>
            <person name="Long M."/>
            <person name="Low L."/>
            <person name="Lozovsky E."/>
            <person name="Lu J."/>
            <person name="Luo M."/>
            <person name="Machado C.A."/>
            <person name="Makalowski W."/>
            <person name="Marzo M."/>
            <person name="Matsuda M."/>
            <person name="Matzkin L."/>
            <person name="McAllister B."/>
            <person name="McBride C.S."/>
            <person name="McKernan B."/>
            <person name="McKernan K."/>
            <person name="Mendez-Lago M."/>
            <person name="Minx P."/>
            <person name="Mollenhauer M.U."/>
            <person name="Montooth K."/>
            <person name="Mount S.M."/>
            <person name="Mu X."/>
            <person name="Myers E."/>
            <person name="Negre B."/>
            <person name="Newfeld S."/>
            <person name="Nielsen R."/>
            <person name="Noor M.A."/>
            <person name="O'Grady P."/>
            <person name="Pachter L."/>
            <person name="Papaceit M."/>
            <person name="Parisi M.J."/>
            <person name="Parisi M."/>
            <person name="Parts L."/>
            <person name="Pedersen J.S."/>
            <person name="Pesole G."/>
            <person name="Phillippy A.M."/>
            <person name="Ponting C.P."/>
            <person name="Pop M."/>
            <person name="Porcelli D."/>
            <person name="Powell J.R."/>
            <person name="Prohaska S."/>
            <person name="Pruitt K."/>
            <person name="Puig M."/>
            <person name="Quesneville H."/>
            <person name="Ram K.R."/>
            <person name="Rand D."/>
            <person name="Rasmussen M.D."/>
            <person name="Reed L.K."/>
            <person name="Reenan R."/>
            <person name="Reily A."/>
            <person name="Remington K.A."/>
            <person name="Rieger T.T."/>
            <person name="Ritchie M.G."/>
            <person name="Robin C."/>
            <person name="Rogers Y.H."/>
            <person name="Rohde C."/>
            <person name="Rozas J."/>
            <person name="Rubenfield M.J."/>
            <person name="Ruiz A."/>
            <person name="Russo S."/>
            <person name="Salzberg S.L."/>
            <person name="Sanchez-Gracia A."/>
            <person name="Saranga D.J."/>
            <person name="Sato H."/>
            <person name="Schaeffer S.W."/>
            <person name="Schatz M.C."/>
            <person name="Schlenke T."/>
            <person name="Schwartz R."/>
            <person name="Segarra C."/>
            <person name="Singh R.S."/>
            <person name="Sirot L."/>
            <person name="Sirota M."/>
            <person name="Sisneros N.B."/>
            <person name="Smith C.D."/>
            <person name="Smith T.F."/>
            <person name="Spieth J."/>
            <person name="Stage D.E."/>
            <person name="Stark A."/>
            <person name="Stephan W."/>
            <person name="Strausberg R.L."/>
            <person name="Strempel S."/>
            <person name="Sturgill D."/>
            <person name="Sutton G."/>
            <person name="Sutton G.G."/>
            <person name="Tao W."/>
            <person name="Teichmann S."/>
            <person name="Tobari Y.N."/>
            <person name="Tomimura Y."/>
            <person name="Tsolas J.M."/>
            <person name="Valente V.L."/>
            <person name="Venter E."/>
            <person name="Venter J.C."/>
            <person name="Vicario S."/>
            <person name="Vieira F.G."/>
            <person name="Vilella A.J."/>
            <person name="Villasante A."/>
            <person name="Walenz B."/>
            <person name="Wang J."/>
            <person name="Wasserman M."/>
            <person name="Watts T."/>
            <person name="Wilson D."/>
            <person name="Wilson R.K."/>
            <person name="Wing R.A."/>
            <person name="Wolfner M.F."/>
            <person name="Wong A."/>
            <person name="Wong G.K."/>
            <person name="Wu C.I."/>
            <person name="Wu G."/>
            <person name="Yamamoto D."/>
            <person name="Yang H.P."/>
            <person name="Yang S.P."/>
            <person name="Yorke J.A."/>
            <person name="Yoshida K."/>
            <person name="Zdobnov E."/>
            <person name="Zhang P."/>
            <person name="Zhang Y."/>
            <person name="Zimin A.V."/>
            <person name="Baldwin J."/>
            <person name="Abdouelleil A."/>
            <person name="Abdulkadir J."/>
            <person name="Abebe A."/>
            <person name="Abera B."/>
            <person name="Abreu J."/>
            <person name="Acer S.C."/>
            <person name="Aftuck L."/>
            <person name="Alexander A."/>
            <person name="An P."/>
            <person name="Anderson E."/>
            <person name="Anderson S."/>
            <person name="Arachi H."/>
            <person name="Azer M."/>
            <person name="Bachantsang P."/>
            <person name="Barry A."/>
            <person name="Bayul T."/>
            <person name="Berlin A."/>
            <person name="Bessette D."/>
            <person name="Bloom T."/>
            <person name="Blye J."/>
            <person name="Boguslavskiy L."/>
            <person name="Bonnet C."/>
            <person name="Boukhgalter B."/>
            <person name="Bourzgui I."/>
            <person name="Brown A."/>
            <person name="Cahill P."/>
            <person name="Channer S."/>
            <person name="Cheshatsang Y."/>
            <person name="Chuda L."/>
            <person name="Citroen M."/>
            <person name="Collymore A."/>
            <person name="Cooke P."/>
            <person name="Costello M."/>
            <person name="D'Aco K."/>
            <person name="Daza R."/>
            <person name="De Haan G."/>
            <person name="DeGray S."/>
            <person name="DeMaso C."/>
            <person name="Dhargay N."/>
            <person name="Dooley K."/>
            <person name="Dooley E."/>
            <person name="Doricent M."/>
            <person name="Dorje P."/>
            <person name="Dorjee K."/>
            <person name="Dupes A."/>
            <person name="Elong R."/>
            <person name="Falk J."/>
            <person name="Farina A."/>
            <person name="Faro S."/>
            <person name="Ferguson D."/>
            <person name="Fisher S."/>
            <person name="Foley C.D."/>
            <person name="Franke A."/>
            <person name="Friedrich D."/>
            <person name="Gadbois L."/>
            <person name="Gearin G."/>
            <person name="Gearin C.R."/>
            <person name="Giannoukos G."/>
            <person name="Goode T."/>
            <person name="Graham J."/>
            <person name="Grandbois E."/>
            <person name="Grewal S."/>
            <person name="Gyaltsen K."/>
            <person name="Hafez N."/>
            <person name="Hagos B."/>
            <person name="Hall J."/>
            <person name="Henson C."/>
            <person name="Hollinger A."/>
            <person name="Honan T."/>
            <person name="Huard M.D."/>
            <person name="Hughes L."/>
            <person name="Hurhula B."/>
            <person name="Husby M.E."/>
            <person name="Kamat A."/>
            <person name="Kanga B."/>
            <person name="Kashin S."/>
            <person name="Khazanovich D."/>
            <person name="Kisner P."/>
            <person name="Lance K."/>
            <person name="Lara M."/>
            <person name="Lee W."/>
            <person name="Lennon N."/>
            <person name="Letendre F."/>
            <person name="LeVine R."/>
            <person name="Lipovsky A."/>
            <person name="Liu X."/>
            <person name="Liu J."/>
            <person name="Liu S."/>
            <person name="Lokyitsang T."/>
            <person name="Lokyitsang Y."/>
            <person name="Lubonja R."/>
            <person name="Lui A."/>
            <person name="MacDonald P."/>
            <person name="Magnisalis V."/>
            <person name="Maru K."/>
            <person name="Matthews C."/>
            <person name="McCusker W."/>
            <person name="McDonough S."/>
            <person name="Mehta T."/>
            <person name="Meldrim J."/>
            <person name="Meneus L."/>
            <person name="Mihai O."/>
            <person name="Mihalev A."/>
            <person name="Mihova T."/>
            <person name="Mittelman R."/>
            <person name="Mlenga V."/>
            <person name="Montmayeur A."/>
            <person name="Mulrain L."/>
            <person name="Navidi A."/>
            <person name="Naylor J."/>
            <person name="Negash T."/>
            <person name="Nguyen T."/>
            <person name="Nguyen N."/>
            <person name="Nicol R."/>
            <person name="Norbu C."/>
            <person name="Norbu N."/>
            <person name="Novod N."/>
            <person name="O'Neill B."/>
            <person name="Osman S."/>
            <person name="Markiewicz E."/>
            <person name="Oyono O.L."/>
            <person name="Patti C."/>
            <person name="Phunkhang P."/>
            <person name="Pierre F."/>
            <person name="Priest M."/>
            <person name="Raghuraman S."/>
            <person name="Rege F."/>
            <person name="Reyes R."/>
            <person name="Rise C."/>
            <person name="Rogov P."/>
            <person name="Ross K."/>
            <person name="Ryan E."/>
            <person name="Settipalli S."/>
            <person name="Shea T."/>
            <person name="Sherpa N."/>
            <person name="Shi L."/>
            <person name="Shih D."/>
            <person name="Sparrow T."/>
            <person name="Spaulding J."/>
            <person name="Stalker J."/>
            <person name="Stange-Thomann N."/>
            <person name="Stavropoulos S."/>
            <person name="Stone C."/>
            <person name="Strader C."/>
            <person name="Tesfaye S."/>
            <person name="Thomson T."/>
            <person name="Thoulutsang Y."/>
            <person name="Thoulutsang D."/>
            <person name="Topham K."/>
            <person name="Topping I."/>
            <person name="Tsamla T."/>
            <person name="Vassiliev H."/>
            <person name="Vo A."/>
            <person name="Wangchuk T."/>
            <person name="Wangdi T."/>
            <person name="Weiand M."/>
            <person name="Wilkinson J."/>
            <person name="Wilson A."/>
            <person name="Yadav S."/>
            <person name="Young G."/>
            <person name="Yu Q."/>
            <person name="Zembek L."/>
            <person name="Zhong D."/>
            <person name="Zimmer A."/>
            <person name="Zwirko Z."/>
            <person name="Jaffe D.B."/>
            <person name="Alvarez P."/>
            <person name="Brockman W."/>
            <person name="Butler J."/>
            <person name="Chin C."/>
            <person name="Gnerre S."/>
            <person name="Grabherr M."/>
            <person name="Kleber M."/>
            <person name="Mauceli E."/>
            <person name="MacCallum I."/>
        </authorList>
    </citation>
    <scope>NUCLEOTIDE SEQUENCE [LARGE SCALE GENOMIC DNA]</scope>
    <source>
        <strain evidence="7">Tucson 15081-1352.22</strain>
    </source>
</reference>
<protein>
    <recommendedName>
        <fullName evidence="5">FLYWCH-type domain-containing protein</fullName>
    </recommendedName>
</protein>
<keyword evidence="7" id="KW-1185">Reference proteome</keyword>